<sequence length="32" mass="3381">MAVNVVLLADGLAFGREHAGVKLPYRGPSSVR</sequence>
<proteinExistence type="predicted"/>
<comment type="caution">
    <text evidence="1">The sequence shown here is derived from an EMBL/GenBank/DDBJ whole genome shotgun (WGS) entry which is preliminary data.</text>
</comment>
<dbReference type="Proteomes" id="UP000838100">
    <property type="component" value="Unassembled WGS sequence"/>
</dbReference>
<accession>A0ABM9AIR0</accession>
<organism evidence="1 2">
    <name type="scientific">Sinobacterium norvegicum</name>
    <dbReference type="NCBI Taxonomy" id="1641715"/>
    <lineage>
        <taxon>Bacteria</taxon>
        <taxon>Pseudomonadati</taxon>
        <taxon>Pseudomonadota</taxon>
        <taxon>Gammaproteobacteria</taxon>
        <taxon>Cellvibrionales</taxon>
        <taxon>Spongiibacteraceae</taxon>
        <taxon>Sinobacterium</taxon>
    </lineage>
</organism>
<gene>
    <name evidence="1" type="ORF">SIN8267_03250</name>
</gene>
<dbReference type="EMBL" id="CAKLPX010000004">
    <property type="protein sequence ID" value="CAH0993111.1"/>
    <property type="molecule type" value="Genomic_DNA"/>
</dbReference>
<reference evidence="1" key="1">
    <citation type="submission" date="2021-12" db="EMBL/GenBank/DDBJ databases">
        <authorList>
            <person name="Rodrigo-Torres L."/>
            <person name="Arahal R. D."/>
            <person name="Lucena T."/>
        </authorList>
    </citation>
    <scope>NUCLEOTIDE SEQUENCE</scope>
    <source>
        <strain evidence="1">CECT 8267</strain>
    </source>
</reference>
<protein>
    <submittedName>
        <fullName evidence="1">Uncharacterized protein</fullName>
    </submittedName>
</protein>
<evidence type="ECO:0000313" key="1">
    <source>
        <dbReference type="EMBL" id="CAH0993111.1"/>
    </source>
</evidence>
<name>A0ABM9AIR0_9GAMM</name>
<evidence type="ECO:0000313" key="2">
    <source>
        <dbReference type="Proteomes" id="UP000838100"/>
    </source>
</evidence>
<keyword evidence="2" id="KW-1185">Reference proteome</keyword>